<dbReference type="GO" id="GO:0004222">
    <property type="term" value="F:metalloendopeptidase activity"/>
    <property type="evidence" value="ECO:0007669"/>
    <property type="project" value="TreeGrafter"/>
</dbReference>
<feature type="compositionally biased region" description="Basic residues" evidence="1">
    <location>
        <begin position="95"/>
        <end position="114"/>
    </location>
</feature>
<protein>
    <submittedName>
        <fullName evidence="3">Metalloendopeptidase-like membrane protein</fullName>
    </submittedName>
</protein>
<dbReference type="SUPFAM" id="SSF51261">
    <property type="entry name" value="Duplicated hybrid motif"/>
    <property type="match status" value="1"/>
</dbReference>
<dbReference type="Pfam" id="PF01551">
    <property type="entry name" value="Peptidase_M23"/>
    <property type="match status" value="1"/>
</dbReference>
<evidence type="ECO:0000256" key="1">
    <source>
        <dbReference type="SAM" id="MobiDB-lite"/>
    </source>
</evidence>
<sequence>MSHGRRIDAPPSRPVTGTGPRAGLGAVTANPACDDVDALTVPAAASGRAFDHDFRVLHCRELDDDADGDDDQRPLVLATPAPADGLSPCPGSWHRSARHRRSGRARSPARHRRSATGPAPARALMAALAAGAVAAAAHAAITSGNGTGAPVAVTTGADEGMQIVTLDATPAASVLAEEFVHAVAFAQERAQRETRLQRPLYASPTRGILTSGFGTRWGVLHGGIDVANAIGTPINAPADGVVIAAGPVAGFGMWVKLRHDDGTVTLFGHIDRATVQTGQHVMAGDQIALMGNTGNSTGPHLHFEVHLAGDRQTDPLPWLAERGVPLSALTG</sequence>
<proteinExistence type="predicted"/>
<evidence type="ECO:0000259" key="2">
    <source>
        <dbReference type="Pfam" id="PF01551"/>
    </source>
</evidence>
<dbReference type="HOGENOM" id="CLU_029425_3_3_11"/>
<dbReference type="PATRIC" id="fig|710421.3.peg.5708"/>
<feature type="region of interest" description="Disordered" evidence="1">
    <location>
        <begin position="64"/>
        <end position="119"/>
    </location>
</feature>
<organism evidence="3 4">
    <name type="scientific">Mycolicibacterium chubuense (strain NBB4)</name>
    <name type="common">Mycobacterium chubuense</name>
    <dbReference type="NCBI Taxonomy" id="710421"/>
    <lineage>
        <taxon>Bacteria</taxon>
        <taxon>Bacillati</taxon>
        <taxon>Actinomycetota</taxon>
        <taxon>Actinomycetes</taxon>
        <taxon>Mycobacteriales</taxon>
        <taxon>Mycobacteriaceae</taxon>
        <taxon>Mycolicibacterium</taxon>
    </lineage>
</organism>
<dbReference type="KEGG" id="mcb:Mycch_5728"/>
<evidence type="ECO:0000313" key="3">
    <source>
        <dbReference type="EMBL" id="AFM20360.1"/>
    </source>
</evidence>
<dbReference type="InterPro" id="IPR050570">
    <property type="entry name" value="Cell_wall_metabolism_enzyme"/>
</dbReference>
<dbReference type="PANTHER" id="PTHR21666">
    <property type="entry name" value="PEPTIDASE-RELATED"/>
    <property type="match status" value="1"/>
</dbReference>
<keyword evidence="4" id="KW-1185">Reference proteome</keyword>
<evidence type="ECO:0000313" key="4">
    <source>
        <dbReference type="Proteomes" id="UP000006057"/>
    </source>
</evidence>
<name>I4BSV3_MYCCN</name>
<dbReference type="OrthoDB" id="1099523at2"/>
<dbReference type="CDD" id="cd12797">
    <property type="entry name" value="M23_peptidase"/>
    <property type="match status" value="1"/>
</dbReference>
<feature type="domain" description="M23ase beta-sheet core" evidence="2">
    <location>
        <begin position="221"/>
        <end position="310"/>
    </location>
</feature>
<accession>I4BSV3</accession>
<dbReference type="Proteomes" id="UP000006057">
    <property type="component" value="Plasmid pMYCCH.01"/>
</dbReference>
<feature type="region of interest" description="Disordered" evidence="1">
    <location>
        <begin position="1"/>
        <end position="23"/>
    </location>
</feature>
<geneLocation type="plasmid" evidence="3 4">
    <name>pMYCCH.01</name>
</geneLocation>
<keyword evidence="3" id="KW-0614">Plasmid</keyword>
<dbReference type="AlphaFoldDB" id="I4BSV3"/>
<dbReference type="EMBL" id="CP003054">
    <property type="protein sequence ID" value="AFM20360.1"/>
    <property type="molecule type" value="Genomic_DNA"/>
</dbReference>
<dbReference type="Gene3D" id="2.70.70.10">
    <property type="entry name" value="Glucose Permease (Domain IIA)"/>
    <property type="match status" value="1"/>
</dbReference>
<dbReference type="InterPro" id="IPR016047">
    <property type="entry name" value="M23ase_b-sheet_dom"/>
</dbReference>
<reference evidence="3 4" key="1">
    <citation type="submission" date="2012-06" db="EMBL/GenBank/DDBJ databases">
        <title>Complete sequence of plasmid 1 of Mycobacterium chubuense NBB4.</title>
        <authorList>
            <consortium name="US DOE Joint Genome Institute"/>
            <person name="Lucas S."/>
            <person name="Han J."/>
            <person name="Lapidus A."/>
            <person name="Cheng J.-F."/>
            <person name="Goodwin L."/>
            <person name="Pitluck S."/>
            <person name="Peters L."/>
            <person name="Mikhailova N."/>
            <person name="Teshima H."/>
            <person name="Detter J.C."/>
            <person name="Han C."/>
            <person name="Tapia R."/>
            <person name="Land M."/>
            <person name="Hauser L."/>
            <person name="Kyrpides N."/>
            <person name="Ivanova N."/>
            <person name="Pagani I."/>
            <person name="Mattes T."/>
            <person name="Holmes A."/>
            <person name="Rutledge P."/>
            <person name="Paulsen I."/>
            <person name="Coleman N."/>
            <person name="Woyke T."/>
        </authorList>
    </citation>
    <scope>NUCLEOTIDE SEQUENCE [LARGE SCALE GENOMIC DNA]</scope>
    <source>
        <strain evidence="3 4">NBB4</strain>
        <plasmid evidence="3 4">pMYCCH.01</plasmid>
    </source>
</reference>
<gene>
    <name evidence="3" type="ordered locus">Mycch_5728</name>
</gene>
<dbReference type="PANTHER" id="PTHR21666:SF270">
    <property type="entry name" value="MUREIN HYDROLASE ACTIVATOR ENVC"/>
    <property type="match status" value="1"/>
</dbReference>
<dbReference type="InterPro" id="IPR011055">
    <property type="entry name" value="Dup_hybrid_motif"/>
</dbReference>